<accession>A0A2P7MTM1</accession>
<feature type="region of interest" description="Disordered" evidence="1">
    <location>
        <begin position="116"/>
        <end position="141"/>
    </location>
</feature>
<feature type="compositionally biased region" description="Basic and acidic residues" evidence="1">
    <location>
        <begin position="124"/>
        <end position="133"/>
    </location>
</feature>
<evidence type="ECO:0000313" key="3">
    <source>
        <dbReference type="EMBL" id="PSJ04536.1"/>
    </source>
</evidence>
<proteinExistence type="predicted"/>
<dbReference type="Proteomes" id="UP000243002">
    <property type="component" value="Unassembled WGS sequence"/>
</dbReference>
<evidence type="ECO:0000256" key="2">
    <source>
        <dbReference type="SAM" id="SignalP"/>
    </source>
</evidence>
<feature type="chain" id="PRO_5015140509" evidence="2">
    <location>
        <begin position="25"/>
        <end position="141"/>
    </location>
</feature>
<evidence type="ECO:0000256" key="1">
    <source>
        <dbReference type="SAM" id="MobiDB-lite"/>
    </source>
</evidence>
<dbReference type="EMBL" id="PXXO01000011">
    <property type="protein sequence ID" value="PSJ04536.1"/>
    <property type="molecule type" value="Genomic_DNA"/>
</dbReference>
<comment type="caution">
    <text evidence="3">The sequence shown here is derived from an EMBL/GenBank/DDBJ whole genome shotgun (WGS) entry which is preliminary data.</text>
</comment>
<dbReference type="AlphaFoldDB" id="A0A2P7MTM1"/>
<sequence length="141" mass="15299">MAAPRIDPALALGLIALLAAPLQAAPKDPPYPSMDLLRELQLQTFACGRDNTIEACGKASTMADPLMDHPRLGATCKDAIWTILERAKPATTNTFERREALNRTGQDVIPFCKQQTRSVAPSKTDTKPKEKKGVFNLIPGS</sequence>
<gene>
    <name evidence="3" type="ORF">C7K55_09920</name>
</gene>
<evidence type="ECO:0000313" key="4">
    <source>
        <dbReference type="Proteomes" id="UP000243002"/>
    </source>
</evidence>
<keyword evidence="2" id="KW-0732">Signal</keyword>
<dbReference type="OrthoDB" id="558123at2"/>
<reference evidence="3 4" key="1">
    <citation type="journal article" date="2018" name="Environ. Microbiol.">
        <title>Ecological and genomic features of two widespread freshwater picocyanobacteria.</title>
        <authorList>
            <person name="Cabello-Yeves P.J."/>
            <person name="Picazo A."/>
            <person name="Camacho A."/>
            <person name="Callieri C."/>
            <person name="Rosselli R."/>
            <person name="Roda-Garcia J.J."/>
            <person name="Coutinho F.H."/>
            <person name="Rodriguez-Valera F."/>
        </authorList>
    </citation>
    <scope>NUCLEOTIDE SEQUENCE [LARGE SCALE GENOMIC DNA]</scope>
    <source>
        <strain evidence="3 4">Tous</strain>
    </source>
</reference>
<dbReference type="RefSeq" id="WP_106632569.1">
    <property type="nucleotide sequence ID" value="NZ_PXXO01000011.1"/>
</dbReference>
<name>A0A2P7MTM1_9CYAN</name>
<organism evidence="3 4">
    <name type="scientific">Cyanobium usitatum str. Tous</name>
    <dbReference type="NCBI Taxonomy" id="2116684"/>
    <lineage>
        <taxon>Bacteria</taxon>
        <taxon>Bacillati</taxon>
        <taxon>Cyanobacteriota</taxon>
        <taxon>Cyanophyceae</taxon>
        <taxon>Synechococcales</taxon>
        <taxon>Prochlorococcaceae</taxon>
        <taxon>Cyanobium</taxon>
    </lineage>
</organism>
<feature type="signal peptide" evidence="2">
    <location>
        <begin position="1"/>
        <end position="24"/>
    </location>
</feature>
<keyword evidence="4" id="KW-1185">Reference proteome</keyword>
<protein>
    <submittedName>
        <fullName evidence="3">Uncharacterized protein</fullName>
    </submittedName>
</protein>